<feature type="DNA-binding region" description="H-T-H motif" evidence="4">
    <location>
        <begin position="31"/>
        <end position="50"/>
    </location>
</feature>
<evidence type="ECO:0000313" key="6">
    <source>
        <dbReference type="EMBL" id="SHG79595.1"/>
    </source>
</evidence>
<evidence type="ECO:0000256" key="3">
    <source>
        <dbReference type="ARBA" id="ARBA00023163"/>
    </source>
</evidence>
<dbReference type="GO" id="GO:0003700">
    <property type="term" value="F:DNA-binding transcription factor activity"/>
    <property type="evidence" value="ECO:0007669"/>
    <property type="project" value="TreeGrafter"/>
</dbReference>
<organism evidence="6 7">
    <name type="scientific">Ferrimonas marina</name>
    <dbReference type="NCBI Taxonomy" id="299255"/>
    <lineage>
        <taxon>Bacteria</taxon>
        <taxon>Pseudomonadati</taxon>
        <taxon>Pseudomonadota</taxon>
        <taxon>Gammaproteobacteria</taxon>
        <taxon>Alteromonadales</taxon>
        <taxon>Ferrimonadaceae</taxon>
        <taxon>Ferrimonas</taxon>
    </lineage>
</organism>
<keyword evidence="2 4" id="KW-0238">DNA-binding</keyword>
<dbReference type="PRINTS" id="PR00455">
    <property type="entry name" value="HTHTETR"/>
</dbReference>
<dbReference type="InterPro" id="IPR050109">
    <property type="entry name" value="HTH-type_TetR-like_transc_reg"/>
</dbReference>
<dbReference type="PANTHER" id="PTHR30055:SF234">
    <property type="entry name" value="HTH-TYPE TRANSCRIPTIONAL REGULATOR BETI"/>
    <property type="match status" value="1"/>
</dbReference>
<dbReference type="SUPFAM" id="SSF46689">
    <property type="entry name" value="Homeodomain-like"/>
    <property type="match status" value="1"/>
</dbReference>
<dbReference type="Gene3D" id="1.10.357.10">
    <property type="entry name" value="Tetracycline Repressor, domain 2"/>
    <property type="match status" value="1"/>
</dbReference>
<dbReference type="InterPro" id="IPR001647">
    <property type="entry name" value="HTH_TetR"/>
</dbReference>
<dbReference type="InterPro" id="IPR036271">
    <property type="entry name" value="Tet_transcr_reg_TetR-rel_C_sf"/>
</dbReference>
<dbReference type="PANTHER" id="PTHR30055">
    <property type="entry name" value="HTH-TYPE TRANSCRIPTIONAL REGULATOR RUTR"/>
    <property type="match status" value="1"/>
</dbReference>
<evidence type="ECO:0000256" key="4">
    <source>
        <dbReference type="PROSITE-ProRule" id="PRU00335"/>
    </source>
</evidence>
<dbReference type="EMBL" id="FQXG01000001">
    <property type="protein sequence ID" value="SHG79595.1"/>
    <property type="molecule type" value="Genomic_DNA"/>
</dbReference>
<feature type="domain" description="HTH tetR-type" evidence="5">
    <location>
        <begin position="8"/>
        <end position="68"/>
    </location>
</feature>
<name>A0A1M5MQW4_9GAMM</name>
<dbReference type="SUPFAM" id="SSF48498">
    <property type="entry name" value="Tetracyclin repressor-like, C-terminal domain"/>
    <property type="match status" value="1"/>
</dbReference>
<evidence type="ECO:0000259" key="5">
    <source>
        <dbReference type="PROSITE" id="PS50977"/>
    </source>
</evidence>
<dbReference type="GO" id="GO:0000976">
    <property type="term" value="F:transcription cis-regulatory region binding"/>
    <property type="evidence" value="ECO:0007669"/>
    <property type="project" value="TreeGrafter"/>
</dbReference>
<dbReference type="InterPro" id="IPR009057">
    <property type="entry name" value="Homeodomain-like_sf"/>
</dbReference>
<keyword evidence="7" id="KW-1185">Reference proteome</keyword>
<evidence type="ECO:0000256" key="2">
    <source>
        <dbReference type="ARBA" id="ARBA00023125"/>
    </source>
</evidence>
<proteinExistence type="predicted"/>
<dbReference type="OrthoDB" id="8478851at2"/>
<dbReference type="RefSeq" id="WP_067654126.1">
    <property type="nucleotide sequence ID" value="NZ_FQXG01000001.1"/>
</dbReference>
<dbReference type="Proteomes" id="UP000184268">
    <property type="component" value="Unassembled WGS sequence"/>
</dbReference>
<keyword evidence="1" id="KW-0805">Transcription regulation</keyword>
<keyword evidence="3" id="KW-0804">Transcription</keyword>
<accession>A0A1M5MQW4</accession>
<dbReference type="AlphaFoldDB" id="A0A1M5MQW4"/>
<sequence>MSAAQSNSSKVSVILTAALTLLKSKGDQGLTMRQVANSAGMTLSNLQYYFKNKDALLIGMADHYFEQCSQLLLAYEQEQGRVEDAQALQALIRFHLEHTRELSDMCRTFRELWAIETRNDTIAEHMRAYYQRLAGQLQHLIEPLLPEQQGVRAVCLLLPYFEGYSLTGRSLPLDSEVLSAQLTEMAMTLRDKPSDSV</sequence>
<protein>
    <submittedName>
        <fullName evidence="6">Transcriptional regulator, TetR family</fullName>
    </submittedName>
</protein>
<dbReference type="STRING" id="299255.SAMN02745129_0739"/>
<reference evidence="6 7" key="1">
    <citation type="submission" date="2016-11" db="EMBL/GenBank/DDBJ databases">
        <authorList>
            <person name="Jaros S."/>
            <person name="Januszkiewicz K."/>
            <person name="Wedrychowicz H."/>
        </authorList>
    </citation>
    <scope>NUCLEOTIDE SEQUENCE [LARGE SCALE GENOMIC DNA]</scope>
    <source>
        <strain evidence="6 7">DSM 16917</strain>
    </source>
</reference>
<evidence type="ECO:0000256" key="1">
    <source>
        <dbReference type="ARBA" id="ARBA00023015"/>
    </source>
</evidence>
<evidence type="ECO:0000313" key="7">
    <source>
        <dbReference type="Proteomes" id="UP000184268"/>
    </source>
</evidence>
<dbReference type="Pfam" id="PF00440">
    <property type="entry name" value="TetR_N"/>
    <property type="match status" value="1"/>
</dbReference>
<gene>
    <name evidence="6" type="ORF">SAMN02745129_0739</name>
</gene>
<dbReference type="PROSITE" id="PS50977">
    <property type="entry name" value="HTH_TETR_2"/>
    <property type="match status" value="1"/>
</dbReference>